<evidence type="ECO:0000313" key="6">
    <source>
        <dbReference type="Proteomes" id="UP000027822"/>
    </source>
</evidence>
<dbReference type="EMBL" id="JOTN01000009">
    <property type="protein sequence ID" value="KEK19064.1"/>
    <property type="molecule type" value="Genomic_DNA"/>
</dbReference>
<dbReference type="InterPro" id="IPR013766">
    <property type="entry name" value="Thioredoxin_domain"/>
</dbReference>
<dbReference type="eggNOG" id="COG0526">
    <property type="taxonomic scope" value="Bacteria"/>
</dbReference>
<dbReference type="GO" id="GO:0045454">
    <property type="term" value="P:cell redox homeostasis"/>
    <property type="evidence" value="ECO:0007669"/>
    <property type="project" value="TreeGrafter"/>
</dbReference>
<dbReference type="Proteomes" id="UP000027822">
    <property type="component" value="Unassembled WGS sequence"/>
</dbReference>
<dbReference type="GO" id="GO:0005829">
    <property type="term" value="C:cytosol"/>
    <property type="evidence" value="ECO:0007669"/>
    <property type="project" value="TreeGrafter"/>
</dbReference>
<reference evidence="5 6" key="1">
    <citation type="submission" date="2014-06" db="EMBL/GenBank/DDBJ databases">
        <title>Draft genome sequence of Bacillus manliponensis JCM 15802 (MCCC 1A00708).</title>
        <authorList>
            <person name="Lai Q."/>
            <person name="Liu Y."/>
            <person name="Shao Z."/>
        </authorList>
    </citation>
    <scope>NUCLEOTIDE SEQUENCE [LARGE SCALE GENOMIC DNA]</scope>
    <source>
        <strain evidence="5 6">JCM 15802</strain>
    </source>
</reference>
<dbReference type="SUPFAM" id="SSF52833">
    <property type="entry name" value="Thioredoxin-like"/>
    <property type="match status" value="1"/>
</dbReference>
<dbReference type="Pfam" id="PF00085">
    <property type="entry name" value="Thioredoxin"/>
    <property type="match status" value="1"/>
</dbReference>
<dbReference type="PANTHER" id="PTHR45663:SF11">
    <property type="entry name" value="GEO12009P1"/>
    <property type="match status" value="1"/>
</dbReference>
<dbReference type="InterPro" id="IPR036249">
    <property type="entry name" value="Thioredoxin-like_sf"/>
</dbReference>
<dbReference type="PANTHER" id="PTHR45663">
    <property type="entry name" value="GEO12009P1"/>
    <property type="match status" value="1"/>
</dbReference>
<feature type="domain" description="Thioredoxin" evidence="4">
    <location>
        <begin position="10"/>
        <end position="139"/>
    </location>
</feature>
<keyword evidence="3" id="KW-0676">Redox-active center</keyword>
<dbReference type="OrthoDB" id="32134at2"/>
<evidence type="ECO:0000256" key="3">
    <source>
        <dbReference type="ARBA" id="ARBA00023284"/>
    </source>
</evidence>
<dbReference type="CDD" id="cd02947">
    <property type="entry name" value="TRX_family"/>
    <property type="match status" value="1"/>
</dbReference>
<dbReference type="AlphaFoldDB" id="A0A073JVN0"/>
<dbReference type="STRING" id="574376.BAMA_23920"/>
<keyword evidence="6" id="KW-1185">Reference proteome</keyword>
<dbReference type="PROSITE" id="PS51352">
    <property type="entry name" value="THIOREDOXIN_2"/>
    <property type="match status" value="1"/>
</dbReference>
<keyword evidence="2" id="KW-1015">Disulfide bond</keyword>
<accession>A0A073JVN0</accession>
<sequence length="139" mass="16100">MKKMFLFGGIVVLLLAALFMVTNMEEKQVSNDTKDYYTNKTSVDELKTNLKEGKDQTIYFYQTSCTHCQKVSPIIVPMAKDMGIDMKVLNLEKEPNGWDEFKIEGTPTIIRYKDGKEVSRISGEKPKDTFEKWFTENHK</sequence>
<evidence type="ECO:0000313" key="5">
    <source>
        <dbReference type="EMBL" id="KEK19064.1"/>
    </source>
</evidence>
<evidence type="ECO:0000259" key="4">
    <source>
        <dbReference type="PROSITE" id="PS51352"/>
    </source>
</evidence>
<dbReference type="Gene3D" id="3.40.30.10">
    <property type="entry name" value="Glutaredoxin"/>
    <property type="match status" value="1"/>
</dbReference>
<dbReference type="GO" id="GO:0015035">
    <property type="term" value="F:protein-disulfide reductase activity"/>
    <property type="evidence" value="ECO:0007669"/>
    <property type="project" value="TreeGrafter"/>
</dbReference>
<comment type="caution">
    <text evidence="5">The sequence shown here is derived from an EMBL/GenBank/DDBJ whole genome shotgun (WGS) entry which is preliminary data.</text>
</comment>
<name>A0A073JVN0_9BACI</name>
<dbReference type="RefSeq" id="WP_034639289.1">
    <property type="nucleotide sequence ID" value="NZ_CBCSJC010000008.1"/>
</dbReference>
<evidence type="ECO:0000256" key="1">
    <source>
        <dbReference type="ARBA" id="ARBA00008987"/>
    </source>
</evidence>
<protein>
    <submittedName>
        <fullName evidence="5">Thioredoxin</fullName>
    </submittedName>
</protein>
<proteinExistence type="inferred from homology"/>
<evidence type="ECO:0000256" key="2">
    <source>
        <dbReference type="ARBA" id="ARBA00023157"/>
    </source>
</evidence>
<gene>
    <name evidence="5" type="ORF">BAMA_23920</name>
</gene>
<comment type="similarity">
    <text evidence="1">Belongs to the thioredoxin family.</text>
</comment>
<organism evidence="5 6">
    <name type="scientific">Bacillus manliponensis</name>
    <dbReference type="NCBI Taxonomy" id="574376"/>
    <lineage>
        <taxon>Bacteria</taxon>
        <taxon>Bacillati</taxon>
        <taxon>Bacillota</taxon>
        <taxon>Bacilli</taxon>
        <taxon>Bacillales</taxon>
        <taxon>Bacillaceae</taxon>
        <taxon>Bacillus</taxon>
        <taxon>Bacillus cereus group</taxon>
    </lineage>
</organism>